<dbReference type="GO" id="GO:0005634">
    <property type="term" value="C:nucleus"/>
    <property type="evidence" value="ECO:0007669"/>
    <property type="project" value="InterPro"/>
</dbReference>
<evidence type="ECO:0000259" key="3">
    <source>
        <dbReference type="PROSITE" id="PS51915"/>
    </source>
</evidence>
<dbReference type="SUPFAM" id="SSF57716">
    <property type="entry name" value="Glucocorticoid receptor-like (DNA-binding domain)"/>
    <property type="match status" value="1"/>
</dbReference>
<feature type="binding site" evidence="1">
    <location>
        <position position="296"/>
    </location>
    <ligand>
        <name>Zn(2+)</name>
        <dbReference type="ChEBI" id="CHEBI:29105"/>
    </ligand>
</feature>
<keyword evidence="1" id="KW-0479">Metal-binding</keyword>
<dbReference type="SMART" id="SM00868">
    <property type="entry name" value="zf-AD"/>
    <property type="match status" value="1"/>
</dbReference>
<reference evidence="4" key="1">
    <citation type="submission" date="2022-03" db="EMBL/GenBank/DDBJ databases">
        <authorList>
            <person name="Sayadi A."/>
        </authorList>
    </citation>
    <scope>NUCLEOTIDE SEQUENCE</scope>
</reference>
<dbReference type="Pfam" id="PF07776">
    <property type="entry name" value="zf-AD"/>
    <property type="match status" value="1"/>
</dbReference>
<keyword evidence="5" id="KW-1185">Reference proteome</keyword>
<dbReference type="AlphaFoldDB" id="A0A9P0P6F7"/>
<dbReference type="InterPro" id="IPR012934">
    <property type="entry name" value="Znf_AD"/>
</dbReference>
<keyword evidence="1" id="KW-0862">Zinc</keyword>
<feature type="binding site" evidence="1">
    <location>
        <position position="344"/>
    </location>
    <ligand>
        <name>Zn(2+)</name>
        <dbReference type="ChEBI" id="CHEBI:29105"/>
    </ligand>
</feature>
<feature type="region of interest" description="Disordered" evidence="2">
    <location>
        <begin position="403"/>
        <end position="425"/>
    </location>
</feature>
<dbReference type="PROSITE" id="PS51915">
    <property type="entry name" value="ZAD"/>
    <property type="match status" value="1"/>
</dbReference>
<feature type="binding site" evidence="1">
    <location>
        <position position="293"/>
    </location>
    <ligand>
        <name>Zn(2+)</name>
        <dbReference type="ChEBI" id="CHEBI:29105"/>
    </ligand>
</feature>
<sequence length="1040" mass="119637">MSSSCFIPSCKNSGVIPCPKDSPWIERVLELLKVPIANSSSYICVKHFNDVKRHQEDTGSCKLKVPRIKSDSQSSTKPVSRATKVVSHSSTELNHPECCTNEIYLANDDRKIGFVNVAINQPNVELVDEYQVSRPSQDSENNRVDHESSTIILQSTEIKENVIENLSGYDDIKEDILLEERCITDFIYGNELDRTYYQKIPELGQSSDQDSDHHEGHISYECDSLLATGSQENFIQTEDVMIINEQGKIIGTSVDNTSFDPEILSDTKTDIDGTEELEGCHVTNESQSELEHCRLCMKQQADTKDIFNDYVENDVPIYSAVQDCFFPIQISKTDKLSQKICLHCWVQLKSYFQFRKTILQNDKAQREISNQTANNHKRKIDKASPLPKKIKIGNTYLTKLSQKKDLQPANSKEKGKCITEDKGAQENESVEDKLRQVLLSTLSKEQASAENIIIHVQDENEFHNTKTILADVEEQIDTSISVCEKTIIAADGSIKKVTCPSDQDHILIRSLPVEPITIMRDVRTPKIKKPAYRQAKPSFGIFEVVPIVYLYNIEFCLLNGHLFEYRLSSLNLRNLKCILPTCRAKALQKKMVTGVYEDKAKLIVPHNHGRGDDAEKKKQMFLYIVTRKLQCDKDTNFKSIYEEICEIDPAIRDIISLRSVIFEVCRNYTTYEPPTFEQLYKDIQTDIMYKLQFTLNGKQFYQNWFSSGDSKAMLFANPDIVEELSSSQLLYVDASFKIDTSNQVKFQLVTVLMWISDSYYPAMFILINKKTRGIYEKIFQYIHDILAPKLRPAEIVTDFEANLYHVLSKVYEKASVGGSVFYYTQNLYKKVCVLNLCKNLETNSYLRHFYHMLLMLPLLPVVTISDVWNTLLSQAKDSEMYQLMKPLFDHVKAEWMEKVTPDLFGCHRLENRINENVLAPFKKLRDLLVVPRRNCKISSSSTSLVQVVERLIELENFLQMVYTDQTKKYHPKDLSSTQKKNVLRAWQYIETHPKININTFFSKVLGYIKCMENQLWIWGLYSQSTLDTVFSGTQAILTMI</sequence>
<keyword evidence="1" id="KW-0863">Zinc-finger</keyword>
<protein>
    <recommendedName>
        <fullName evidence="3">ZAD domain-containing protein</fullName>
    </recommendedName>
</protein>
<gene>
    <name evidence="4" type="ORF">ACAOBT_LOCUS7287</name>
</gene>
<dbReference type="Gene3D" id="3.40.1800.20">
    <property type="match status" value="1"/>
</dbReference>
<dbReference type="Proteomes" id="UP001152888">
    <property type="component" value="Unassembled WGS sequence"/>
</dbReference>
<evidence type="ECO:0000256" key="1">
    <source>
        <dbReference type="PROSITE-ProRule" id="PRU01263"/>
    </source>
</evidence>
<proteinExistence type="predicted"/>
<evidence type="ECO:0000313" key="5">
    <source>
        <dbReference type="Proteomes" id="UP001152888"/>
    </source>
</evidence>
<comment type="caution">
    <text evidence="4">The sequence shown here is derived from an EMBL/GenBank/DDBJ whole genome shotgun (WGS) entry which is preliminary data.</text>
</comment>
<feature type="domain" description="ZAD" evidence="3">
    <location>
        <begin position="291"/>
        <end position="368"/>
    </location>
</feature>
<dbReference type="GO" id="GO:0008270">
    <property type="term" value="F:zinc ion binding"/>
    <property type="evidence" value="ECO:0007669"/>
    <property type="project" value="UniProtKB-UniRule"/>
</dbReference>
<evidence type="ECO:0000256" key="2">
    <source>
        <dbReference type="SAM" id="MobiDB-lite"/>
    </source>
</evidence>
<name>A0A9P0P6F7_ACAOB</name>
<evidence type="ECO:0000313" key="4">
    <source>
        <dbReference type="EMBL" id="CAH1967238.1"/>
    </source>
</evidence>
<dbReference type="OrthoDB" id="90756at2759"/>
<organism evidence="4 5">
    <name type="scientific">Acanthoscelides obtectus</name>
    <name type="common">Bean weevil</name>
    <name type="synonym">Bruchus obtectus</name>
    <dbReference type="NCBI Taxonomy" id="200917"/>
    <lineage>
        <taxon>Eukaryota</taxon>
        <taxon>Metazoa</taxon>
        <taxon>Ecdysozoa</taxon>
        <taxon>Arthropoda</taxon>
        <taxon>Hexapoda</taxon>
        <taxon>Insecta</taxon>
        <taxon>Pterygota</taxon>
        <taxon>Neoptera</taxon>
        <taxon>Endopterygota</taxon>
        <taxon>Coleoptera</taxon>
        <taxon>Polyphaga</taxon>
        <taxon>Cucujiformia</taxon>
        <taxon>Chrysomeloidea</taxon>
        <taxon>Chrysomelidae</taxon>
        <taxon>Bruchinae</taxon>
        <taxon>Bruchini</taxon>
        <taxon>Acanthoscelides</taxon>
    </lineage>
</organism>
<feature type="binding site" evidence="1">
    <location>
        <position position="341"/>
    </location>
    <ligand>
        <name>Zn(2+)</name>
        <dbReference type="ChEBI" id="CHEBI:29105"/>
    </ligand>
</feature>
<dbReference type="EMBL" id="CAKOFQ010006742">
    <property type="protein sequence ID" value="CAH1967238.1"/>
    <property type="molecule type" value="Genomic_DNA"/>
</dbReference>
<accession>A0A9P0P6F7</accession>